<name>A0ABR7Y372_9SPHI</name>
<keyword evidence="2" id="KW-1185">Reference proteome</keyword>
<evidence type="ECO:0000313" key="1">
    <source>
        <dbReference type="EMBL" id="MBD1425751.1"/>
    </source>
</evidence>
<reference evidence="1 2" key="1">
    <citation type="submission" date="2020-08" db="EMBL/GenBank/DDBJ databases">
        <title>Sphingobacterium sp. DN00404 isolated from aquaculture water.</title>
        <authorList>
            <person name="Zhang M."/>
        </authorList>
    </citation>
    <scope>NUCLEOTIDE SEQUENCE [LARGE SCALE GENOMIC DNA]</scope>
    <source>
        <strain evidence="1 2">KCTC 32294</strain>
    </source>
</reference>
<evidence type="ECO:0000313" key="2">
    <source>
        <dbReference type="Proteomes" id="UP000606494"/>
    </source>
</evidence>
<organism evidence="1 2">
    <name type="scientific">Sphingobacterium arenae</name>
    <dbReference type="NCBI Taxonomy" id="1280598"/>
    <lineage>
        <taxon>Bacteria</taxon>
        <taxon>Pseudomonadati</taxon>
        <taxon>Bacteroidota</taxon>
        <taxon>Sphingobacteriia</taxon>
        <taxon>Sphingobacteriales</taxon>
        <taxon>Sphingobacteriaceae</taxon>
        <taxon>Sphingobacterium</taxon>
    </lineage>
</organism>
<comment type="caution">
    <text evidence="1">The sequence shown here is derived from an EMBL/GenBank/DDBJ whole genome shotgun (WGS) entry which is preliminary data.</text>
</comment>
<dbReference type="EMBL" id="JACNYK010000002">
    <property type="protein sequence ID" value="MBD1425751.1"/>
    <property type="molecule type" value="Genomic_DNA"/>
</dbReference>
<evidence type="ECO:0008006" key="3">
    <source>
        <dbReference type="Google" id="ProtNLM"/>
    </source>
</evidence>
<dbReference type="Proteomes" id="UP000606494">
    <property type="component" value="Unassembled WGS sequence"/>
</dbReference>
<gene>
    <name evidence="1" type="ORF">H8B17_09175</name>
</gene>
<accession>A0ABR7Y372</accession>
<proteinExistence type="predicted"/>
<sequence length="64" mass="7225">MVTLKKRGNHSKYLPNVFTEQGVAMLSSVLRSPQAIQVNIQIMRVFTRIRQIVADSTTHGRTIS</sequence>
<protein>
    <recommendedName>
        <fullName evidence="3">KilA-N DNA-binding domain-containing protein</fullName>
    </recommendedName>
</protein>